<dbReference type="AlphaFoldDB" id="A0A0N0ZVP4"/>
<dbReference type="PATRIC" id="fig|253.9.peg.2169"/>
<reference evidence="3" key="2">
    <citation type="submission" date="2015-09" db="EMBL/GenBank/DDBJ databases">
        <title>Draft genome sequence of a multidrug-resistant Chryseobacterium indologenes isolate from Malaysia.</title>
        <authorList>
            <person name="Yu C.Y."/>
            <person name="Ang G.Y."/>
            <person name="Chan K.-G."/>
        </authorList>
    </citation>
    <scope>NUCLEOTIDE SEQUENCE [LARGE SCALE GENOMIC DNA]</scope>
    <source>
        <strain evidence="3">CI_885</strain>
    </source>
</reference>
<name>A0A0N0ZVP4_CHRID</name>
<dbReference type="Pfam" id="PF12559">
    <property type="entry name" value="Inhibitor_I10"/>
    <property type="match status" value="1"/>
</dbReference>
<dbReference type="InterPro" id="IPR022217">
    <property type="entry name" value="Prot_inh_I10_marinostatin"/>
</dbReference>
<dbReference type="OrthoDB" id="678197at2"/>
<sequence>MKNKNSKKKPFFASFLEKQIRDPETVKGGGTEIITIPEKDVITKPSVDTATSPKDDMAHTLKYPSDGDDDVPTLPL</sequence>
<evidence type="ECO:0000256" key="1">
    <source>
        <dbReference type="SAM" id="MobiDB-lite"/>
    </source>
</evidence>
<gene>
    <name evidence="2" type="ORF">AOB46_04400</name>
</gene>
<evidence type="ECO:0000313" key="3">
    <source>
        <dbReference type="Proteomes" id="UP000037953"/>
    </source>
</evidence>
<comment type="caution">
    <text evidence="2">The sequence shown here is derived from an EMBL/GenBank/DDBJ whole genome shotgun (WGS) entry which is preliminary data.</text>
</comment>
<reference evidence="2 3" key="1">
    <citation type="journal article" date="2015" name="Genom Data">
        <title>Draft genome sequence of a multidrug-resistant Chryseobacterium indologenes isolate from Malaysia.</title>
        <authorList>
            <person name="Yu C.Y."/>
            <person name="Ang G.Y."/>
            <person name="Cheng H.J."/>
            <person name="Cheong Y.M."/>
            <person name="Yin W.F."/>
            <person name="Chan K.G."/>
        </authorList>
    </citation>
    <scope>NUCLEOTIDE SEQUENCE [LARGE SCALE GENOMIC DNA]</scope>
    <source>
        <strain evidence="2 3">CI_885</strain>
    </source>
</reference>
<feature type="compositionally biased region" description="Acidic residues" evidence="1">
    <location>
        <begin position="66"/>
        <end position="76"/>
    </location>
</feature>
<feature type="region of interest" description="Disordered" evidence="1">
    <location>
        <begin position="44"/>
        <end position="76"/>
    </location>
</feature>
<protein>
    <submittedName>
        <fullName evidence="2">Serine endopeptidase</fullName>
    </submittedName>
</protein>
<dbReference type="NCBIfam" id="NF033738">
    <property type="entry name" value="microvirid_RiPP"/>
    <property type="match status" value="1"/>
</dbReference>
<dbReference type="Proteomes" id="UP000037953">
    <property type="component" value="Unassembled WGS sequence"/>
</dbReference>
<organism evidence="2 3">
    <name type="scientific">Chryseobacterium indologenes</name>
    <name type="common">Flavobacterium indologenes</name>
    <dbReference type="NCBI Taxonomy" id="253"/>
    <lineage>
        <taxon>Bacteria</taxon>
        <taxon>Pseudomonadati</taxon>
        <taxon>Bacteroidota</taxon>
        <taxon>Flavobacteriia</taxon>
        <taxon>Flavobacteriales</taxon>
        <taxon>Weeksellaceae</taxon>
        <taxon>Chryseobacterium group</taxon>
        <taxon>Chryseobacterium</taxon>
    </lineage>
</organism>
<dbReference type="RefSeq" id="WP_062696861.1">
    <property type="nucleotide sequence ID" value="NZ_LJOD01000002.1"/>
</dbReference>
<proteinExistence type="predicted"/>
<dbReference type="EMBL" id="LJOD01000002">
    <property type="protein sequence ID" value="KPE52130.1"/>
    <property type="molecule type" value="Genomic_DNA"/>
</dbReference>
<evidence type="ECO:0000313" key="2">
    <source>
        <dbReference type="EMBL" id="KPE52130.1"/>
    </source>
</evidence>
<accession>A0A0N0ZVP4</accession>